<evidence type="ECO:0000256" key="1">
    <source>
        <dbReference type="SAM" id="Coils"/>
    </source>
</evidence>
<proteinExistence type="predicted"/>
<feature type="compositionally biased region" description="Polar residues" evidence="2">
    <location>
        <begin position="721"/>
        <end position="733"/>
    </location>
</feature>
<evidence type="ECO:0000313" key="4">
    <source>
        <dbReference type="Proteomes" id="UP000001542"/>
    </source>
</evidence>
<dbReference type="OMA" id="NANRIHV"/>
<dbReference type="VEuPathDB" id="TrichDB:TVAG_389360"/>
<evidence type="ECO:0000313" key="3">
    <source>
        <dbReference type="EMBL" id="EAX90382.1"/>
    </source>
</evidence>
<feature type="region of interest" description="Disordered" evidence="2">
    <location>
        <begin position="688"/>
        <end position="733"/>
    </location>
</feature>
<feature type="coiled-coil region" evidence="1">
    <location>
        <begin position="43"/>
        <end position="419"/>
    </location>
</feature>
<dbReference type="AlphaFoldDB" id="A2FXI5"/>
<name>A2FXI5_TRIV3</name>
<dbReference type="SMR" id="A2FXI5"/>
<reference evidence="3" key="1">
    <citation type="submission" date="2006-10" db="EMBL/GenBank/DDBJ databases">
        <authorList>
            <person name="Amadeo P."/>
            <person name="Zhao Q."/>
            <person name="Wortman J."/>
            <person name="Fraser-Liggett C."/>
            <person name="Carlton J."/>
        </authorList>
    </citation>
    <scope>NUCLEOTIDE SEQUENCE</scope>
    <source>
        <strain evidence="3">G3</strain>
    </source>
</reference>
<dbReference type="Proteomes" id="UP000001542">
    <property type="component" value="Unassembled WGS sequence"/>
</dbReference>
<keyword evidence="1" id="KW-0175">Coiled coil</keyword>
<feature type="compositionally biased region" description="Low complexity" evidence="2">
    <location>
        <begin position="688"/>
        <end position="701"/>
    </location>
</feature>
<dbReference type="RefSeq" id="XP_001303312.1">
    <property type="nucleotide sequence ID" value="XM_001303311.1"/>
</dbReference>
<gene>
    <name evidence="3" type="ORF">TVAG_389360</name>
</gene>
<reference evidence="3" key="2">
    <citation type="journal article" date="2007" name="Science">
        <title>Draft genome sequence of the sexually transmitted pathogen Trichomonas vaginalis.</title>
        <authorList>
            <person name="Carlton J.M."/>
            <person name="Hirt R.P."/>
            <person name="Silva J.C."/>
            <person name="Delcher A.L."/>
            <person name="Schatz M."/>
            <person name="Zhao Q."/>
            <person name="Wortman J.R."/>
            <person name="Bidwell S.L."/>
            <person name="Alsmark U.C.M."/>
            <person name="Besteiro S."/>
            <person name="Sicheritz-Ponten T."/>
            <person name="Noel C.J."/>
            <person name="Dacks J.B."/>
            <person name="Foster P.G."/>
            <person name="Simillion C."/>
            <person name="Van de Peer Y."/>
            <person name="Miranda-Saavedra D."/>
            <person name="Barton G.J."/>
            <person name="Westrop G.D."/>
            <person name="Mueller S."/>
            <person name="Dessi D."/>
            <person name="Fiori P.L."/>
            <person name="Ren Q."/>
            <person name="Paulsen I."/>
            <person name="Zhang H."/>
            <person name="Bastida-Corcuera F.D."/>
            <person name="Simoes-Barbosa A."/>
            <person name="Brown M.T."/>
            <person name="Hayes R.D."/>
            <person name="Mukherjee M."/>
            <person name="Okumura C.Y."/>
            <person name="Schneider R."/>
            <person name="Smith A.J."/>
            <person name="Vanacova S."/>
            <person name="Villalvazo M."/>
            <person name="Haas B.J."/>
            <person name="Pertea M."/>
            <person name="Feldblyum T.V."/>
            <person name="Utterback T.R."/>
            <person name="Shu C.L."/>
            <person name="Osoegawa K."/>
            <person name="de Jong P.J."/>
            <person name="Hrdy I."/>
            <person name="Horvathova L."/>
            <person name="Zubacova Z."/>
            <person name="Dolezal P."/>
            <person name="Malik S.B."/>
            <person name="Logsdon J.M. Jr."/>
            <person name="Henze K."/>
            <person name="Gupta A."/>
            <person name="Wang C.C."/>
            <person name="Dunne R.L."/>
            <person name="Upcroft J.A."/>
            <person name="Upcroft P."/>
            <person name="White O."/>
            <person name="Salzberg S.L."/>
            <person name="Tang P."/>
            <person name="Chiu C.-H."/>
            <person name="Lee Y.-S."/>
            <person name="Embley T.M."/>
            <person name="Coombs G.H."/>
            <person name="Mottram J.C."/>
            <person name="Tachezy J."/>
            <person name="Fraser-Liggett C.M."/>
            <person name="Johnson P.J."/>
        </authorList>
    </citation>
    <scope>NUCLEOTIDE SEQUENCE [LARGE SCALE GENOMIC DNA]</scope>
    <source>
        <strain evidence="3">G3</strain>
    </source>
</reference>
<keyword evidence="4" id="KW-1185">Reference proteome</keyword>
<organism evidence="3 4">
    <name type="scientific">Trichomonas vaginalis (strain ATCC PRA-98 / G3)</name>
    <dbReference type="NCBI Taxonomy" id="412133"/>
    <lineage>
        <taxon>Eukaryota</taxon>
        <taxon>Metamonada</taxon>
        <taxon>Parabasalia</taxon>
        <taxon>Trichomonadida</taxon>
        <taxon>Trichomonadidae</taxon>
        <taxon>Trichomonas</taxon>
    </lineage>
</organism>
<dbReference type="InParanoid" id="A2FXI5"/>
<feature type="coiled-coil region" evidence="1">
    <location>
        <begin position="467"/>
        <end position="548"/>
    </location>
</feature>
<dbReference type="KEGG" id="tva:4748068"/>
<evidence type="ECO:0000256" key="2">
    <source>
        <dbReference type="SAM" id="MobiDB-lite"/>
    </source>
</evidence>
<dbReference type="VEuPathDB" id="TrichDB:TVAGG3_0123780"/>
<sequence length="752" mass="86413">MAANFEGEAKVRAFASIAAEVEKELRDVVSGQTGSKIISEEKILGLQFQIESQKREIEFLKNQIEILQENSQSNLVFQEQNNVEEYLIQIQNLSSENQGLVNTIEKNNAEYENNIKNLTFEKQKLEEELSNTKNEFTSHIQTLESENMLLQEQLKKPQIQESNVQDISNYVREISQLKQKNANLASTIEKITDEQKILKDENSKLQIQINQFRKESDRATELTHHNGDLITENSRLIQQINQLKKDFDLLQVEKSNQSAKSVEYEIQIANLQSQILNLQNKLDSLKSEEGRKLSQDQIELYEQTLKQNEDLKQQIDELQIKFDEKDKNIQSYEEIREDLTKKINELIEQNSELRISVEVKDANTRKDRTQINILNSNISGLNKNVESLERQKTALQNEINNIHGQIEQLTAEKLSIKQESERFTSTVCSLLSCSEKKEVIPALEATLEKLVSSIKLSEKSAALQSQVEFEQSKNSTLSRRIDELKAQLEEERSKTTRILDIQTDEVSIALKKQNQSLVSQNKNLQNEIDRLSQEILEKDANIEHLKITTISESTKQVLASSKSERLSNYEVHHQRTVEFLRTLSMTIERTLSPGPTNANRIHVIDNLADSLENVTISEQQVSEAFNNFGSLLFGEFMKPEISDLALSFKNRAQQYMDVITEKVDIMKEKLDKESLRIDLHFRGKSAITTPSTSTPIKRPPIYGRSPVGKSPKMRFDPHSMTPRNSPYFNKSRSPFSNSFINEEPVSVRIPMK</sequence>
<dbReference type="STRING" id="5722.A2FXI5"/>
<accession>A2FXI5</accession>
<protein>
    <submittedName>
        <fullName evidence="3">Uncharacterized protein</fullName>
    </submittedName>
</protein>
<dbReference type="EMBL" id="DS114113">
    <property type="protein sequence ID" value="EAX90382.1"/>
    <property type="molecule type" value="Genomic_DNA"/>
</dbReference>